<accession>A0A0F7ZGT5</accession>
<evidence type="ECO:0000256" key="1">
    <source>
        <dbReference type="ARBA" id="ARBA00009333"/>
    </source>
</evidence>
<keyword evidence="5" id="KW-1185">Reference proteome</keyword>
<dbReference type="PANTHER" id="PTHR48105">
    <property type="entry name" value="THIOREDOXIN REDUCTASE 1-RELATED-RELATED"/>
    <property type="match status" value="1"/>
</dbReference>
<dbReference type="SUPFAM" id="SSF51905">
    <property type="entry name" value="FAD/NAD(P)-binding domain"/>
    <property type="match status" value="1"/>
</dbReference>
<sequence length="272" mass="29358">MVNGTVTRIKRVQGKALFRVTTADGGTVIGRKIVLATGLRDILPTTPGLRENYGKGIWWCPWCDGHEHADQPLAIFAPMNKVPGFVAEVSKLNSDIIAFVNGTNTPGMLDTAMLEYLKVRNITVENRIITAIERLASGITGEEDPSLPSVPEFDRFKIRFSIGRPIYRNAIFLAIDTEQASNLGSQLGVHQIDGQLTANRTLGYETNIPGVYAVGDAGDGSPNVLEAMASGKRAAVAIHFQLGFSEMMESVAHTVVPTDGFGPALGRDLVYC</sequence>
<dbReference type="EMBL" id="KQ030574">
    <property type="protein sequence ID" value="KJZ71451.1"/>
    <property type="molecule type" value="Genomic_DNA"/>
</dbReference>
<gene>
    <name evidence="4" type="ORF">HIM_09175</name>
</gene>
<dbReference type="PRINTS" id="PR00469">
    <property type="entry name" value="PNDRDTASEII"/>
</dbReference>
<dbReference type="InterPro" id="IPR036188">
    <property type="entry name" value="FAD/NAD-bd_sf"/>
</dbReference>
<evidence type="ECO:0008006" key="6">
    <source>
        <dbReference type="Google" id="ProtNLM"/>
    </source>
</evidence>
<keyword evidence="2" id="KW-0285">Flavoprotein</keyword>
<protein>
    <recommendedName>
        <fullName evidence="6">FAD/NAD(P)-binding domain-containing protein</fullName>
    </recommendedName>
</protein>
<evidence type="ECO:0000313" key="5">
    <source>
        <dbReference type="Proteomes" id="UP000054481"/>
    </source>
</evidence>
<proteinExistence type="inferred from homology"/>
<name>A0A0F7ZGT5_9HYPO</name>
<evidence type="ECO:0000256" key="2">
    <source>
        <dbReference type="ARBA" id="ARBA00022630"/>
    </source>
</evidence>
<dbReference type="Gene3D" id="3.50.50.60">
    <property type="entry name" value="FAD/NAD(P)-binding domain"/>
    <property type="match status" value="2"/>
</dbReference>
<organism evidence="4 5">
    <name type="scientific">Hirsutella minnesotensis 3608</name>
    <dbReference type="NCBI Taxonomy" id="1043627"/>
    <lineage>
        <taxon>Eukaryota</taxon>
        <taxon>Fungi</taxon>
        <taxon>Dikarya</taxon>
        <taxon>Ascomycota</taxon>
        <taxon>Pezizomycotina</taxon>
        <taxon>Sordariomycetes</taxon>
        <taxon>Hypocreomycetidae</taxon>
        <taxon>Hypocreales</taxon>
        <taxon>Ophiocordycipitaceae</taxon>
        <taxon>Hirsutella</taxon>
    </lineage>
</organism>
<dbReference type="OrthoDB" id="4570620at2759"/>
<reference evidence="4 5" key="1">
    <citation type="journal article" date="2014" name="Genome Biol. Evol.">
        <title>Comparative genomics and transcriptomics analyses reveal divergent lifestyle features of nematode endoparasitic fungus Hirsutella minnesotensis.</title>
        <authorList>
            <person name="Lai Y."/>
            <person name="Liu K."/>
            <person name="Zhang X."/>
            <person name="Zhang X."/>
            <person name="Li K."/>
            <person name="Wang N."/>
            <person name="Shu C."/>
            <person name="Wu Y."/>
            <person name="Wang C."/>
            <person name="Bushley K.E."/>
            <person name="Xiang M."/>
            <person name="Liu X."/>
        </authorList>
    </citation>
    <scope>NUCLEOTIDE SEQUENCE [LARGE SCALE GENOMIC DNA]</scope>
    <source>
        <strain evidence="4 5">3608</strain>
    </source>
</reference>
<dbReference type="GO" id="GO:0097237">
    <property type="term" value="P:cellular response to toxic substance"/>
    <property type="evidence" value="ECO:0007669"/>
    <property type="project" value="UniProtKB-ARBA"/>
</dbReference>
<dbReference type="Proteomes" id="UP000054481">
    <property type="component" value="Unassembled WGS sequence"/>
</dbReference>
<comment type="similarity">
    <text evidence="1">Belongs to the class-II pyridine nucleotide-disulfide oxidoreductase family.</text>
</comment>
<dbReference type="AlphaFoldDB" id="A0A0F7ZGT5"/>
<dbReference type="InterPro" id="IPR050097">
    <property type="entry name" value="Ferredoxin-NADP_redctase_2"/>
</dbReference>
<dbReference type="GO" id="GO:0016491">
    <property type="term" value="F:oxidoreductase activity"/>
    <property type="evidence" value="ECO:0007669"/>
    <property type="project" value="UniProtKB-KW"/>
</dbReference>
<keyword evidence="3" id="KW-0560">Oxidoreductase</keyword>
<evidence type="ECO:0000256" key="3">
    <source>
        <dbReference type="ARBA" id="ARBA00023002"/>
    </source>
</evidence>
<evidence type="ECO:0000313" key="4">
    <source>
        <dbReference type="EMBL" id="KJZ71451.1"/>
    </source>
</evidence>